<dbReference type="Proteomes" id="UP001596356">
    <property type="component" value="Unassembled WGS sequence"/>
</dbReference>
<evidence type="ECO:0008006" key="3">
    <source>
        <dbReference type="Google" id="ProtNLM"/>
    </source>
</evidence>
<reference evidence="2" key="1">
    <citation type="journal article" date="2019" name="Int. J. Syst. Evol. Microbiol.">
        <title>The Global Catalogue of Microorganisms (GCM) 10K type strain sequencing project: providing services to taxonomists for standard genome sequencing and annotation.</title>
        <authorList>
            <consortium name="The Broad Institute Genomics Platform"/>
            <consortium name="The Broad Institute Genome Sequencing Center for Infectious Disease"/>
            <person name="Wu L."/>
            <person name="Ma J."/>
        </authorList>
    </citation>
    <scope>NUCLEOTIDE SEQUENCE [LARGE SCALE GENOMIC DNA]</scope>
    <source>
        <strain evidence="2">NBRC 106593</strain>
    </source>
</reference>
<sequence>MNAIPVEDDTIDADAAKALGRRSMLRTLGVAGAVAGVAALEVGRSSDADATTGDYLRIGYSQGAQNMTYLTNQVGSSALGNALTSEPTLMWGDNRLSSLANANGIRGDGKGPNGMGLWGNSDSGGIGVHGGGGIGVQAQGSRAALKLVPSGAAPVNRSDVHQVGEFVEDSGGNLWVCVGAGSPGSWRKLAGPASTGAFHVLPAAIRTYDSRSSDGALSGGSRTITMSGVPNGSSAVTVSLTATGTTGGGYLALYKAGISYPGNSNLNWSASGTTIAVTTVCAVNFASQLVVRGAGGSTQVIIDVIGYYA</sequence>
<comment type="caution">
    <text evidence="1">The sequence shown here is derived from an EMBL/GenBank/DDBJ whole genome shotgun (WGS) entry which is preliminary data.</text>
</comment>
<dbReference type="PROSITE" id="PS51318">
    <property type="entry name" value="TAT"/>
    <property type="match status" value="1"/>
</dbReference>
<organism evidence="1 2">
    <name type="scientific">Branchiibius cervicis</name>
    <dbReference type="NCBI Taxonomy" id="908252"/>
    <lineage>
        <taxon>Bacteria</taxon>
        <taxon>Bacillati</taxon>
        <taxon>Actinomycetota</taxon>
        <taxon>Actinomycetes</taxon>
        <taxon>Micrococcales</taxon>
        <taxon>Dermacoccaceae</taxon>
        <taxon>Branchiibius</taxon>
    </lineage>
</organism>
<name>A0ABW2ANH4_9MICO</name>
<proteinExistence type="predicted"/>
<keyword evidence="2" id="KW-1185">Reference proteome</keyword>
<dbReference type="InterPro" id="IPR006311">
    <property type="entry name" value="TAT_signal"/>
</dbReference>
<gene>
    <name evidence="1" type="ORF">ACFQBT_01815</name>
</gene>
<dbReference type="RefSeq" id="WP_377820123.1">
    <property type="nucleotide sequence ID" value="NZ_JBHSWJ010000002.1"/>
</dbReference>
<evidence type="ECO:0000313" key="1">
    <source>
        <dbReference type="EMBL" id="MFC6712652.1"/>
    </source>
</evidence>
<protein>
    <recommendedName>
        <fullName evidence="3">Twin-arginine translocation signal domain-containing protein</fullName>
    </recommendedName>
</protein>
<evidence type="ECO:0000313" key="2">
    <source>
        <dbReference type="Proteomes" id="UP001596356"/>
    </source>
</evidence>
<accession>A0ABW2ANH4</accession>
<dbReference type="EMBL" id="JBHSWJ010000002">
    <property type="protein sequence ID" value="MFC6712652.1"/>
    <property type="molecule type" value="Genomic_DNA"/>
</dbReference>